<name>A0A396RR67_9SPHN</name>
<organism evidence="2 3">
    <name type="scientific">Sphingomonas gilva</name>
    <dbReference type="NCBI Taxonomy" id="2305907"/>
    <lineage>
        <taxon>Bacteria</taxon>
        <taxon>Pseudomonadati</taxon>
        <taxon>Pseudomonadota</taxon>
        <taxon>Alphaproteobacteria</taxon>
        <taxon>Sphingomonadales</taxon>
        <taxon>Sphingomonadaceae</taxon>
        <taxon>Sphingomonas</taxon>
    </lineage>
</organism>
<feature type="compositionally biased region" description="Basic and acidic residues" evidence="1">
    <location>
        <begin position="64"/>
        <end position="93"/>
    </location>
</feature>
<evidence type="ECO:0000313" key="2">
    <source>
        <dbReference type="EMBL" id="RHW18879.1"/>
    </source>
</evidence>
<dbReference type="AlphaFoldDB" id="A0A396RR67"/>
<comment type="caution">
    <text evidence="2">The sequence shown here is derived from an EMBL/GenBank/DDBJ whole genome shotgun (WGS) entry which is preliminary data.</text>
</comment>
<sequence length="93" mass="10203">MEDPGKVKTDAGQDKDIAERLERNPESKEARLDTALDESMDASDPPASTQPIHRHSGPAPSSGYDEKKETALNEHGGDHSREHAKEAERQQDA</sequence>
<protein>
    <submittedName>
        <fullName evidence="2">Uncharacterized protein</fullName>
    </submittedName>
</protein>
<evidence type="ECO:0000256" key="1">
    <source>
        <dbReference type="SAM" id="MobiDB-lite"/>
    </source>
</evidence>
<dbReference type="EMBL" id="QWLV01000001">
    <property type="protein sequence ID" value="RHW18879.1"/>
    <property type="molecule type" value="Genomic_DNA"/>
</dbReference>
<dbReference type="Proteomes" id="UP000266693">
    <property type="component" value="Unassembled WGS sequence"/>
</dbReference>
<keyword evidence="3" id="KW-1185">Reference proteome</keyword>
<accession>A0A396RR67</accession>
<proteinExistence type="predicted"/>
<reference evidence="2 3" key="1">
    <citation type="submission" date="2018-08" db="EMBL/GenBank/DDBJ databases">
        <title>The multiple taxonomic identification of Sphingomonas gilva.</title>
        <authorList>
            <person name="Zhu D."/>
            <person name="Zheng S."/>
        </authorList>
    </citation>
    <scope>NUCLEOTIDE SEQUENCE [LARGE SCALE GENOMIC DNA]</scope>
    <source>
        <strain evidence="2 3">ZDH117</strain>
    </source>
</reference>
<gene>
    <name evidence="2" type="ORF">D1610_01670</name>
</gene>
<feature type="region of interest" description="Disordered" evidence="1">
    <location>
        <begin position="1"/>
        <end position="93"/>
    </location>
</feature>
<dbReference type="RefSeq" id="WP_118862386.1">
    <property type="nucleotide sequence ID" value="NZ_QWLV01000001.1"/>
</dbReference>
<evidence type="ECO:0000313" key="3">
    <source>
        <dbReference type="Proteomes" id="UP000266693"/>
    </source>
</evidence>
<feature type="compositionally biased region" description="Basic and acidic residues" evidence="1">
    <location>
        <begin position="1"/>
        <end position="34"/>
    </location>
</feature>